<dbReference type="InterPro" id="IPR039425">
    <property type="entry name" value="RNA_pol_sigma-70-like"/>
</dbReference>
<comment type="caution">
    <text evidence="7">The sequence shown here is derived from an EMBL/GenBank/DDBJ whole genome shotgun (WGS) entry which is preliminary data.</text>
</comment>
<dbReference type="InterPro" id="IPR013249">
    <property type="entry name" value="RNA_pol_sigma70_r4_t2"/>
</dbReference>
<dbReference type="InterPro" id="IPR013325">
    <property type="entry name" value="RNA_pol_sigma_r2"/>
</dbReference>
<dbReference type="EMBL" id="PVTY01000015">
    <property type="protein sequence ID" value="PRZ13460.1"/>
    <property type="molecule type" value="Genomic_DNA"/>
</dbReference>
<name>A0A2T0YF33_9MICC</name>
<protein>
    <submittedName>
        <fullName evidence="7">RNA polymerase sigma-70 factor (ECF subfamily)</fullName>
    </submittedName>
</protein>
<accession>A0A2T0YF33</accession>
<reference evidence="7 8" key="1">
    <citation type="submission" date="2018-03" db="EMBL/GenBank/DDBJ databases">
        <title>Comparative analysis of microorganisms from saline springs in Andes Mountain Range, Colombia.</title>
        <authorList>
            <person name="Rubin E."/>
        </authorList>
    </citation>
    <scope>NUCLEOTIDE SEQUENCE [LARGE SCALE GENOMIC DNA]</scope>
    <source>
        <strain evidence="7 8">CG 35</strain>
    </source>
</reference>
<dbReference type="PANTHER" id="PTHR43133:SF62">
    <property type="entry name" value="RNA POLYMERASE SIGMA FACTOR SIGZ"/>
    <property type="match status" value="1"/>
</dbReference>
<sequence length="174" mass="19466">MRTEPHATVGLPSIEAAYDQHSPAIFGFAINALKDRGAAEECVQETFVRAWQALDRFDPARSSLRNWLFAIARNVVRDEFRARRRIPTPMEPEITLLDVPDPRGGDAAQTMLLVEALGTLSPEHSEVVVAVHVLGFSYAELSESLQVTVPTLRTRTYYGLRALRRAMEQMEGES</sequence>
<dbReference type="RefSeq" id="WP_181255998.1">
    <property type="nucleotide sequence ID" value="NZ_PVTY01000015.1"/>
</dbReference>
<feature type="domain" description="RNA polymerase sigma factor 70 region 4 type 2" evidence="6">
    <location>
        <begin position="112"/>
        <end position="163"/>
    </location>
</feature>
<keyword evidence="2" id="KW-0805">Transcription regulation</keyword>
<evidence type="ECO:0000313" key="8">
    <source>
        <dbReference type="Proteomes" id="UP000238217"/>
    </source>
</evidence>
<evidence type="ECO:0000259" key="6">
    <source>
        <dbReference type="Pfam" id="PF08281"/>
    </source>
</evidence>
<dbReference type="SUPFAM" id="SSF88659">
    <property type="entry name" value="Sigma3 and sigma4 domains of RNA polymerase sigma factors"/>
    <property type="match status" value="1"/>
</dbReference>
<comment type="similarity">
    <text evidence="1">Belongs to the sigma-70 factor family. ECF subfamily.</text>
</comment>
<organism evidence="7 8">
    <name type="scientific">Nesterenkonia sandarakina</name>
    <dbReference type="NCBI Taxonomy" id="272918"/>
    <lineage>
        <taxon>Bacteria</taxon>
        <taxon>Bacillati</taxon>
        <taxon>Actinomycetota</taxon>
        <taxon>Actinomycetes</taxon>
        <taxon>Micrococcales</taxon>
        <taxon>Micrococcaceae</taxon>
        <taxon>Nesterenkonia</taxon>
    </lineage>
</organism>
<gene>
    <name evidence="7" type="ORF">BCL67_11564</name>
</gene>
<dbReference type="InterPro" id="IPR007627">
    <property type="entry name" value="RNA_pol_sigma70_r2"/>
</dbReference>
<evidence type="ECO:0000313" key="7">
    <source>
        <dbReference type="EMBL" id="PRZ13460.1"/>
    </source>
</evidence>
<dbReference type="SUPFAM" id="SSF88946">
    <property type="entry name" value="Sigma2 domain of RNA polymerase sigma factors"/>
    <property type="match status" value="1"/>
</dbReference>
<keyword evidence="3" id="KW-0731">Sigma factor</keyword>
<dbReference type="Pfam" id="PF08281">
    <property type="entry name" value="Sigma70_r4_2"/>
    <property type="match status" value="1"/>
</dbReference>
<dbReference type="GO" id="GO:0006352">
    <property type="term" value="P:DNA-templated transcription initiation"/>
    <property type="evidence" value="ECO:0007669"/>
    <property type="project" value="InterPro"/>
</dbReference>
<dbReference type="InterPro" id="IPR013324">
    <property type="entry name" value="RNA_pol_sigma_r3/r4-like"/>
</dbReference>
<dbReference type="InterPro" id="IPR014284">
    <property type="entry name" value="RNA_pol_sigma-70_dom"/>
</dbReference>
<evidence type="ECO:0000256" key="1">
    <source>
        <dbReference type="ARBA" id="ARBA00010641"/>
    </source>
</evidence>
<evidence type="ECO:0000259" key="5">
    <source>
        <dbReference type="Pfam" id="PF04542"/>
    </source>
</evidence>
<proteinExistence type="inferred from homology"/>
<dbReference type="Proteomes" id="UP000238217">
    <property type="component" value="Unassembled WGS sequence"/>
</dbReference>
<evidence type="ECO:0000256" key="3">
    <source>
        <dbReference type="ARBA" id="ARBA00023082"/>
    </source>
</evidence>
<dbReference type="Gene3D" id="1.10.1740.10">
    <property type="match status" value="1"/>
</dbReference>
<keyword evidence="8" id="KW-1185">Reference proteome</keyword>
<dbReference type="Pfam" id="PF04542">
    <property type="entry name" value="Sigma70_r2"/>
    <property type="match status" value="1"/>
</dbReference>
<feature type="domain" description="RNA polymerase sigma-70 region 2" evidence="5">
    <location>
        <begin position="18"/>
        <end position="85"/>
    </location>
</feature>
<evidence type="ECO:0000256" key="2">
    <source>
        <dbReference type="ARBA" id="ARBA00023015"/>
    </source>
</evidence>
<dbReference type="PANTHER" id="PTHR43133">
    <property type="entry name" value="RNA POLYMERASE ECF-TYPE SIGMA FACTO"/>
    <property type="match status" value="1"/>
</dbReference>
<dbReference type="GO" id="GO:0016987">
    <property type="term" value="F:sigma factor activity"/>
    <property type="evidence" value="ECO:0007669"/>
    <property type="project" value="UniProtKB-KW"/>
</dbReference>
<dbReference type="Gene3D" id="1.10.10.10">
    <property type="entry name" value="Winged helix-like DNA-binding domain superfamily/Winged helix DNA-binding domain"/>
    <property type="match status" value="1"/>
</dbReference>
<dbReference type="NCBIfam" id="TIGR02937">
    <property type="entry name" value="sigma70-ECF"/>
    <property type="match status" value="1"/>
</dbReference>
<keyword evidence="4" id="KW-0804">Transcription</keyword>
<dbReference type="InterPro" id="IPR036388">
    <property type="entry name" value="WH-like_DNA-bd_sf"/>
</dbReference>
<evidence type="ECO:0000256" key="4">
    <source>
        <dbReference type="ARBA" id="ARBA00023163"/>
    </source>
</evidence>
<dbReference type="AlphaFoldDB" id="A0A2T0YF33"/>
<dbReference type="GO" id="GO:0003677">
    <property type="term" value="F:DNA binding"/>
    <property type="evidence" value="ECO:0007669"/>
    <property type="project" value="InterPro"/>
</dbReference>